<reference evidence="1 2" key="1">
    <citation type="submission" date="2022-01" db="EMBL/GenBank/DDBJ databases">
        <title>Mariniradius saccharolyticus sp. nov., isolated from sediment of a river.</title>
        <authorList>
            <person name="Liu H."/>
        </authorList>
    </citation>
    <scope>NUCLEOTIDE SEQUENCE [LARGE SCALE GENOMIC DNA]</scope>
    <source>
        <strain evidence="1 2">RY-2</strain>
    </source>
</reference>
<evidence type="ECO:0000313" key="2">
    <source>
        <dbReference type="Proteomes" id="UP001201449"/>
    </source>
</evidence>
<accession>A0ABS9BW27</accession>
<protein>
    <submittedName>
        <fullName evidence="1">Uncharacterized protein</fullName>
    </submittedName>
</protein>
<name>A0ABS9BW27_9BACT</name>
<comment type="caution">
    <text evidence="1">The sequence shown here is derived from an EMBL/GenBank/DDBJ whole genome shotgun (WGS) entry which is preliminary data.</text>
</comment>
<proteinExistence type="predicted"/>
<dbReference type="RefSeq" id="WP_234861502.1">
    <property type="nucleotide sequence ID" value="NZ_JAKEVZ010000007.1"/>
</dbReference>
<keyword evidence="2" id="KW-1185">Reference proteome</keyword>
<organism evidence="1 2">
    <name type="scientific">Mariniradius sediminis</name>
    <dbReference type="NCBI Taxonomy" id="2909237"/>
    <lineage>
        <taxon>Bacteria</taxon>
        <taxon>Pseudomonadati</taxon>
        <taxon>Bacteroidota</taxon>
        <taxon>Cytophagia</taxon>
        <taxon>Cytophagales</taxon>
        <taxon>Cyclobacteriaceae</taxon>
        <taxon>Mariniradius</taxon>
    </lineage>
</organism>
<dbReference type="Proteomes" id="UP001201449">
    <property type="component" value="Unassembled WGS sequence"/>
</dbReference>
<gene>
    <name evidence="1" type="ORF">L0U89_10605</name>
</gene>
<evidence type="ECO:0000313" key="1">
    <source>
        <dbReference type="EMBL" id="MCF1751520.1"/>
    </source>
</evidence>
<sequence length="190" mass="21763">MVKKNHNSGWIFVLALLVLQISNISCVSDPEDGLGCPYPALAELDSIHQVFYSPYINQRYSRQTDTVSYADFLLTAEFGFTNLNANTNAYERTYPGACPMLYHVQNVSNIELYLTSPFNGLSTGTEVSYLFELQDGTTLNRFRDFKRMNQYLSLKLRERPKQKSQINTRLVVYFRDGSSKSLESHSPFIK</sequence>
<dbReference type="EMBL" id="JAKEVZ010000007">
    <property type="protein sequence ID" value="MCF1751520.1"/>
    <property type="molecule type" value="Genomic_DNA"/>
</dbReference>